<dbReference type="GeneID" id="93495031"/>
<sequence length="132" mass="14517">MTTPNAGAAVDAKGNPAREAALGRVLAYRERSQARPLPIRAALAIIGGALLVSCIPLIVLLPEAGIPALLVAFRLLAVEIDWAARAYAWTDWRFTQMRDWFHRQSALVRAAILTGLLLVAVVLVWWLVYEFV</sequence>
<protein>
    <recommendedName>
        <fullName evidence="3">Transmembrane protein (PGPGW)</fullName>
    </recommendedName>
</protein>
<keyword evidence="1" id="KW-1133">Transmembrane helix</keyword>
<keyword evidence="1" id="KW-0472">Membrane</keyword>
<evidence type="ECO:0000313" key="2">
    <source>
        <dbReference type="EMBL" id="VTP03627.1"/>
    </source>
</evidence>
<name>A0A653F1K4_9MYCO</name>
<dbReference type="AlphaFoldDB" id="A0A653F1K4"/>
<dbReference type="EMBL" id="LR589167">
    <property type="protein sequence ID" value="VTP03627.1"/>
    <property type="molecule type" value="Genomic_DNA"/>
</dbReference>
<accession>A0A653F1K4</accession>
<keyword evidence="1" id="KW-0812">Transmembrane</keyword>
<organism evidence="2">
    <name type="scientific">Mycobacterium riyadhense</name>
    <dbReference type="NCBI Taxonomy" id="486698"/>
    <lineage>
        <taxon>Bacteria</taxon>
        <taxon>Bacillati</taxon>
        <taxon>Actinomycetota</taxon>
        <taxon>Actinomycetes</taxon>
        <taxon>Mycobacteriales</taxon>
        <taxon>Mycobacteriaceae</taxon>
        <taxon>Mycobacterium</taxon>
    </lineage>
</organism>
<feature type="transmembrane region" description="Helical" evidence="1">
    <location>
        <begin position="66"/>
        <end position="85"/>
    </location>
</feature>
<proteinExistence type="predicted"/>
<gene>
    <name evidence="2" type="ORF">BIN_B_05172</name>
</gene>
<evidence type="ECO:0008006" key="3">
    <source>
        <dbReference type="Google" id="ProtNLM"/>
    </source>
</evidence>
<reference evidence="2" key="1">
    <citation type="submission" date="2019-05" db="EMBL/GenBank/DDBJ databases">
        <authorList>
            <person name="Naeem R."/>
            <person name="Antony C."/>
            <person name="Guan Q."/>
        </authorList>
    </citation>
    <scope>NUCLEOTIDE SEQUENCE</scope>
    <source>
        <strain evidence="2">2</strain>
    </source>
</reference>
<feature type="transmembrane region" description="Helical" evidence="1">
    <location>
        <begin position="106"/>
        <end position="128"/>
    </location>
</feature>
<evidence type="ECO:0000256" key="1">
    <source>
        <dbReference type="SAM" id="Phobius"/>
    </source>
</evidence>
<feature type="transmembrane region" description="Helical" evidence="1">
    <location>
        <begin position="39"/>
        <end position="60"/>
    </location>
</feature>
<dbReference type="RefSeq" id="WP_085250222.1">
    <property type="nucleotide sequence ID" value="NZ_CAJMWI010000001.1"/>
</dbReference>